<dbReference type="RefSeq" id="XP_020073952.1">
    <property type="nucleotide sequence ID" value="XM_020219895.1"/>
</dbReference>
<dbReference type="OrthoDB" id="444255at2759"/>
<evidence type="ECO:0000256" key="1">
    <source>
        <dbReference type="SAM" id="Phobius"/>
    </source>
</evidence>
<evidence type="ECO:0000313" key="3">
    <source>
        <dbReference type="EMBL" id="ODV64885.1"/>
    </source>
</evidence>
<dbReference type="Pfam" id="PF04991">
    <property type="entry name" value="LicD"/>
    <property type="match status" value="1"/>
</dbReference>
<gene>
    <name evidence="3" type="ORF">HYPBUDRAFT_144902</name>
</gene>
<evidence type="ECO:0000313" key="4">
    <source>
        <dbReference type="Proteomes" id="UP000095085"/>
    </source>
</evidence>
<protein>
    <recommendedName>
        <fullName evidence="2">LicD/FKTN/FKRP nucleotidyltransferase domain-containing protein</fullName>
    </recommendedName>
</protein>
<reference evidence="4" key="1">
    <citation type="submission" date="2016-05" db="EMBL/GenBank/DDBJ databases">
        <title>Comparative genomics of biotechnologically important yeasts.</title>
        <authorList>
            <consortium name="DOE Joint Genome Institute"/>
            <person name="Riley R."/>
            <person name="Haridas S."/>
            <person name="Wolfe K.H."/>
            <person name="Lopes M.R."/>
            <person name="Hittinger C.T."/>
            <person name="Goker M."/>
            <person name="Salamov A."/>
            <person name="Wisecaver J."/>
            <person name="Long T.M."/>
            <person name="Aerts A.L."/>
            <person name="Barry K."/>
            <person name="Choi C."/>
            <person name="Clum A."/>
            <person name="Coughlan A.Y."/>
            <person name="Deshpande S."/>
            <person name="Douglass A.P."/>
            <person name="Hanson S.J."/>
            <person name="Klenk H.-P."/>
            <person name="Labutti K."/>
            <person name="Lapidus A."/>
            <person name="Lindquist E."/>
            <person name="Lipzen A."/>
            <person name="Meier-Kolthoff J.P."/>
            <person name="Ohm R.A."/>
            <person name="Otillar R.P."/>
            <person name="Pangilinan J."/>
            <person name="Peng Y."/>
            <person name="Rokas A."/>
            <person name="Rosa C.A."/>
            <person name="Scheuner C."/>
            <person name="Sibirny A.A."/>
            <person name="Slot J.C."/>
            <person name="Stielow J.B."/>
            <person name="Sun H."/>
            <person name="Kurtzman C.P."/>
            <person name="Blackwell M."/>
            <person name="Grigoriev I.V."/>
            <person name="Jeffries T.W."/>
        </authorList>
    </citation>
    <scope>NUCLEOTIDE SEQUENCE [LARGE SCALE GENOMIC DNA]</scope>
    <source>
        <strain evidence="4">NRRL Y-1933</strain>
    </source>
</reference>
<dbReference type="GO" id="GO:0009100">
    <property type="term" value="P:glycoprotein metabolic process"/>
    <property type="evidence" value="ECO:0007669"/>
    <property type="project" value="UniProtKB-ARBA"/>
</dbReference>
<evidence type="ECO:0000259" key="2">
    <source>
        <dbReference type="Pfam" id="PF04991"/>
    </source>
</evidence>
<name>A0A1E4RCM1_9ASCO</name>
<dbReference type="InterPro" id="IPR007074">
    <property type="entry name" value="LicD/FKTN/FKRP_NTP_transf"/>
</dbReference>
<dbReference type="Proteomes" id="UP000095085">
    <property type="component" value="Unassembled WGS sequence"/>
</dbReference>
<accession>A0A1E4RCM1</accession>
<dbReference type="AlphaFoldDB" id="A0A1E4RCM1"/>
<dbReference type="GeneID" id="30994445"/>
<dbReference type="PANTHER" id="PTHR43404:SF1">
    <property type="entry name" value="MNN4P"/>
    <property type="match status" value="1"/>
</dbReference>
<feature type="domain" description="LicD/FKTN/FKRP nucleotidyltransferase" evidence="2">
    <location>
        <begin position="324"/>
        <end position="446"/>
    </location>
</feature>
<dbReference type="STRING" id="984485.A0A1E4RCM1"/>
<dbReference type="InterPro" id="IPR052942">
    <property type="entry name" value="LPS_cholinephosphotransferase"/>
</dbReference>
<dbReference type="EMBL" id="KV454546">
    <property type="protein sequence ID" value="ODV64885.1"/>
    <property type="molecule type" value="Genomic_DNA"/>
</dbReference>
<sequence length="613" mass="72504">MLFPKFYNKRFKHITVLISLAICTLIILNGYLSHDTNQVKIENEAIIQFKASANRYNPKQMTYVVFQYLTAFNKKKHTNHPLTSNIGGDFGIWFHWDDWVDLSAGNTKLNQVRKQHPSGGCPNNIQRYGAFSGFPFESMRSKITRSKVDLYCNQEVPKRIVIATDKSFVELPVVGEKRFVESKQSKKNTKNLSQEDKDSKEFQDSDDYHMMFGYKNFKKFEKEIDIEYSDFIFNIKDEIVRLKEKWNRRYIWVLEKKYLDMLEWANHLIDFSGSNEYFKNPWKFKDSLTSKIHAYAYPFYQRSLTDGERQSIAQHMIQTWFQFAQANGLKSWLGDSSLLGWSYNGIDLPWSLNIDIHMPIRQLDRLGRDFNKTLLIENPRFGNGKYYLEVSPTYGKQAIKSDSIEARLVDINSGYSIEIKSLMFHSDVQPPKKFWKHLANSDEKYEAVATHTKDWEWQNLRDTIPIRHTYFEGTSVYIPHNVTRYLSNIYKDKFINATYIGDYNYQRDLRLWVPNDVCNTSPKNFRFINKDDYSQLSLKGACNKESLKDEYQITEKLTTRHRELNSNIDKAKDYDPNQLKDLPIMRKDVWEYFNDIVHRTVDHTNWYNGVSSN</sequence>
<keyword evidence="1" id="KW-0812">Transmembrane</keyword>
<organism evidence="3 4">
    <name type="scientific">Hyphopichia burtonii NRRL Y-1933</name>
    <dbReference type="NCBI Taxonomy" id="984485"/>
    <lineage>
        <taxon>Eukaryota</taxon>
        <taxon>Fungi</taxon>
        <taxon>Dikarya</taxon>
        <taxon>Ascomycota</taxon>
        <taxon>Saccharomycotina</taxon>
        <taxon>Pichiomycetes</taxon>
        <taxon>Debaryomycetaceae</taxon>
        <taxon>Hyphopichia</taxon>
    </lineage>
</organism>
<keyword evidence="1" id="KW-0472">Membrane</keyword>
<proteinExistence type="predicted"/>
<feature type="transmembrane region" description="Helical" evidence="1">
    <location>
        <begin position="12"/>
        <end position="32"/>
    </location>
</feature>
<keyword evidence="4" id="KW-1185">Reference proteome</keyword>
<dbReference type="PANTHER" id="PTHR43404">
    <property type="entry name" value="LIPOPOLYSACCHARIDE CHOLINEPHOSPHOTRANSFERASE LICD"/>
    <property type="match status" value="1"/>
</dbReference>
<keyword evidence="1" id="KW-1133">Transmembrane helix</keyword>